<feature type="transmembrane region" description="Helical" evidence="1">
    <location>
        <begin position="44"/>
        <end position="65"/>
    </location>
</feature>
<evidence type="ECO:0000256" key="1">
    <source>
        <dbReference type="SAM" id="Phobius"/>
    </source>
</evidence>
<feature type="transmembrane region" description="Helical" evidence="1">
    <location>
        <begin position="99"/>
        <end position="119"/>
    </location>
</feature>
<keyword evidence="1" id="KW-0472">Membrane</keyword>
<dbReference type="EMBL" id="CZKB01000014">
    <property type="protein sequence ID" value="CUR60512.1"/>
    <property type="molecule type" value="Genomic_DNA"/>
</dbReference>
<name>A0A2P2CHN3_9ZZZZ</name>
<dbReference type="AlphaFoldDB" id="A0A2P2CHN3"/>
<gene>
    <name evidence="2" type="ORF">NOCA1210146</name>
</gene>
<keyword evidence="1" id="KW-0812">Transmembrane</keyword>
<organism evidence="2">
    <name type="scientific">metagenome</name>
    <dbReference type="NCBI Taxonomy" id="256318"/>
    <lineage>
        <taxon>unclassified sequences</taxon>
        <taxon>metagenomes</taxon>
    </lineage>
</organism>
<protein>
    <submittedName>
        <fullName evidence="2">Uncharacterized protein</fullName>
    </submittedName>
</protein>
<reference evidence="2" key="1">
    <citation type="submission" date="2015-08" db="EMBL/GenBank/DDBJ databases">
        <authorList>
            <person name="Babu N.S."/>
            <person name="Beckwith C.J."/>
            <person name="Beseler K.G."/>
            <person name="Brison A."/>
            <person name="Carone J.V."/>
            <person name="Caskin T.P."/>
            <person name="Diamond M."/>
            <person name="Durham M.E."/>
            <person name="Foxe J.M."/>
            <person name="Go M."/>
            <person name="Henderson B.A."/>
            <person name="Jones I.B."/>
            <person name="McGettigan J.A."/>
            <person name="Micheletti S.J."/>
            <person name="Nasrallah M.E."/>
            <person name="Ortiz D."/>
            <person name="Piller C.R."/>
            <person name="Privatt S.R."/>
            <person name="Schneider S.L."/>
            <person name="Sharp S."/>
            <person name="Smith T.C."/>
            <person name="Stanton J.D."/>
            <person name="Ullery H.E."/>
            <person name="Wilson R.J."/>
            <person name="Serrano M.G."/>
            <person name="Buck G."/>
            <person name="Lee V."/>
            <person name="Wang Y."/>
            <person name="Carvalho R."/>
            <person name="Voegtly L."/>
            <person name="Shi R."/>
            <person name="Duckworth R."/>
            <person name="Johnson A."/>
            <person name="Loviza R."/>
            <person name="Walstead R."/>
            <person name="Shah Z."/>
            <person name="Kiflezghi M."/>
            <person name="Wade K."/>
            <person name="Ball S.L."/>
            <person name="Bradley K.W."/>
            <person name="Asai D.J."/>
            <person name="Bowman C.A."/>
            <person name="Russell D.A."/>
            <person name="Pope W.H."/>
            <person name="Jacobs-Sera D."/>
            <person name="Hendrix R.W."/>
            <person name="Hatfull G.F."/>
        </authorList>
    </citation>
    <scope>NUCLEOTIDE SEQUENCE</scope>
</reference>
<keyword evidence="1" id="KW-1133">Transmembrane helix</keyword>
<evidence type="ECO:0000313" key="2">
    <source>
        <dbReference type="EMBL" id="CUR60512.1"/>
    </source>
</evidence>
<accession>A0A2P2CHN3</accession>
<proteinExistence type="predicted"/>
<feature type="transmembrane region" description="Helical" evidence="1">
    <location>
        <begin position="72"/>
        <end position="93"/>
    </location>
</feature>
<sequence length="175" mass="18086">MNVEEGLEQGTPPLPTEIKVLAWASVASQVALLVRQGLRVGDDISLLLSMAGGALVVGYVSAGVVRARPVRVALAWIVLVLSLVAELIGLAYVDALGDAAIALAHLATTVVSLVALYGFSRTGWYAWQRTRPPTHLGAPIGELVVLGALVGVLGGLAGTSEDGANVTMNVRVAER</sequence>
<feature type="transmembrane region" description="Helical" evidence="1">
    <location>
        <begin position="140"/>
        <end position="158"/>
    </location>
</feature>